<organism evidence="2 3">
    <name type="scientific">Plakobranchus ocellatus</name>
    <dbReference type="NCBI Taxonomy" id="259542"/>
    <lineage>
        <taxon>Eukaryota</taxon>
        <taxon>Metazoa</taxon>
        <taxon>Spiralia</taxon>
        <taxon>Lophotrochozoa</taxon>
        <taxon>Mollusca</taxon>
        <taxon>Gastropoda</taxon>
        <taxon>Heterobranchia</taxon>
        <taxon>Euthyneura</taxon>
        <taxon>Panpulmonata</taxon>
        <taxon>Sacoglossa</taxon>
        <taxon>Placobranchoidea</taxon>
        <taxon>Plakobranchidae</taxon>
        <taxon>Plakobranchus</taxon>
    </lineage>
</organism>
<sequence>MPHKIYEATREKIWLDHVPVSQKIYGSWMDLQSTVALTKETGESIAMSNYIRSRSVLLTVFYFHFAYFRIIGTSVAKKMKPYLRRALLTGYYDKVFCNFLLMTYCNLMTSQKI</sequence>
<keyword evidence="1" id="KW-1133">Transmembrane helix</keyword>
<dbReference type="Proteomes" id="UP000735302">
    <property type="component" value="Unassembled WGS sequence"/>
</dbReference>
<comment type="caution">
    <text evidence="2">The sequence shown here is derived from an EMBL/GenBank/DDBJ whole genome shotgun (WGS) entry which is preliminary data.</text>
</comment>
<name>A0AAV4B829_9GAST</name>
<keyword evidence="1" id="KW-0472">Membrane</keyword>
<evidence type="ECO:0000313" key="2">
    <source>
        <dbReference type="EMBL" id="GFO14844.1"/>
    </source>
</evidence>
<protein>
    <submittedName>
        <fullName evidence="2">Uncharacterized protein</fullName>
    </submittedName>
</protein>
<reference evidence="2 3" key="1">
    <citation type="journal article" date="2021" name="Elife">
        <title>Chloroplast acquisition without the gene transfer in kleptoplastic sea slugs, Plakobranchus ocellatus.</title>
        <authorList>
            <person name="Maeda T."/>
            <person name="Takahashi S."/>
            <person name="Yoshida T."/>
            <person name="Shimamura S."/>
            <person name="Takaki Y."/>
            <person name="Nagai Y."/>
            <person name="Toyoda A."/>
            <person name="Suzuki Y."/>
            <person name="Arimoto A."/>
            <person name="Ishii H."/>
            <person name="Satoh N."/>
            <person name="Nishiyama T."/>
            <person name="Hasebe M."/>
            <person name="Maruyama T."/>
            <person name="Minagawa J."/>
            <person name="Obokata J."/>
            <person name="Shigenobu S."/>
        </authorList>
    </citation>
    <scope>NUCLEOTIDE SEQUENCE [LARGE SCALE GENOMIC DNA]</scope>
</reference>
<dbReference type="EMBL" id="BLXT01004580">
    <property type="protein sequence ID" value="GFO14844.1"/>
    <property type="molecule type" value="Genomic_DNA"/>
</dbReference>
<keyword evidence="1" id="KW-0812">Transmembrane</keyword>
<proteinExistence type="predicted"/>
<keyword evidence="3" id="KW-1185">Reference proteome</keyword>
<dbReference type="AlphaFoldDB" id="A0AAV4B829"/>
<evidence type="ECO:0000256" key="1">
    <source>
        <dbReference type="SAM" id="Phobius"/>
    </source>
</evidence>
<feature type="transmembrane region" description="Helical" evidence="1">
    <location>
        <begin position="56"/>
        <end position="76"/>
    </location>
</feature>
<evidence type="ECO:0000313" key="3">
    <source>
        <dbReference type="Proteomes" id="UP000735302"/>
    </source>
</evidence>
<gene>
    <name evidence="2" type="ORF">PoB_004134900</name>
</gene>
<accession>A0AAV4B829</accession>